<dbReference type="InterPro" id="IPR027417">
    <property type="entry name" value="P-loop_NTPase"/>
</dbReference>
<evidence type="ECO:0000256" key="4">
    <source>
        <dbReference type="ARBA" id="ARBA00022741"/>
    </source>
</evidence>
<sequence length="562" mass="61726">MINNATPAKISWFTYTTSGYTGILIELMIVAVVLRLFGLVQPFVFQTIIDRVLPFQREATLVLIVGILVLTAVFSAGLDALATYLGNHMANRLIAELARRIFRHVLGLPLRFLERWQVGETLARIEEIDTVRAFLTGTVSGVALDVLFAATYIIALFSISPFLTVLVLVMLPLQIVTFGTIGPFLRGRMQESFAAGSRHQSRLVEAFGNAVTVKALASEQRQAKRFQETLDVSLVAGFRVAKLNILNGFLGHILENGSIILIIFFGSRLVFQNEITLGELIAFHLLADKVSGPILSLSSIWEQWQGLKVARLRLGDFLNTPTETDIAKPRLRIDGRLTLRLNRLSFSYTGDQVIIRDMSAVIEPNRPTVIVGESGSGKSTLAKLIAGLYEPDDGSVEVNNLDLSDYDPQSVRRTIAYLPQEPVLFSGSILDNLLAKPDATGEEIQSVLIDSGSDRVVMQLPNGIDTDVGERGGRLSGGQRQRIALARALLTNPQALILDEPTSALDAQSAAIIVEMMKRFARDRTLVVVTHNPHLLGTNINVIDLSRPAPEKRWAPAEMMPS</sequence>
<keyword evidence="7 8" id="KW-0472">Membrane</keyword>
<comment type="subcellular location">
    <subcellularLocation>
        <location evidence="1">Cell membrane</location>
        <topology evidence="1">Multi-pass membrane protein</topology>
    </subcellularLocation>
</comment>
<dbReference type="PANTHER" id="PTHR43394:SF1">
    <property type="entry name" value="ATP-BINDING CASSETTE SUB-FAMILY B MEMBER 10, MITOCHONDRIAL"/>
    <property type="match status" value="1"/>
</dbReference>
<evidence type="ECO:0000256" key="6">
    <source>
        <dbReference type="ARBA" id="ARBA00022989"/>
    </source>
</evidence>
<dbReference type="EMBL" id="JAEUAO010000007">
    <property type="protein sequence ID" value="MBW9066163.1"/>
    <property type="molecule type" value="Genomic_DNA"/>
</dbReference>
<evidence type="ECO:0000256" key="5">
    <source>
        <dbReference type="ARBA" id="ARBA00022840"/>
    </source>
</evidence>
<name>A0ABS7HIU7_9HYPH</name>
<dbReference type="CDD" id="cd18782">
    <property type="entry name" value="ABC_6TM_PrtD_LapB_HlyB_like"/>
    <property type="match status" value="1"/>
</dbReference>
<evidence type="ECO:0000256" key="2">
    <source>
        <dbReference type="ARBA" id="ARBA00005417"/>
    </source>
</evidence>
<dbReference type="SMART" id="SM00382">
    <property type="entry name" value="AAA"/>
    <property type="match status" value="1"/>
</dbReference>
<evidence type="ECO:0000313" key="11">
    <source>
        <dbReference type="EMBL" id="MBW9066163.1"/>
    </source>
</evidence>
<keyword evidence="12" id="KW-1185">Reference proteome</keyword>
<dbReference type="PROSITE" id="PS50893">
    <property type="entry name" value="ABC_TRANSPORTER_2"/>
    <property type="match status" value="1"/>
</dbReference>
<dbReference type="PROSITE" id="PS00211">
    <property type="entry name" value="ABC_TRANSPORTER_1"/>
    <property type="match status" value="1"/>
</dbReference>
<keyword evidence="4" id="KW-0547">Nucleotide-binding</keyword>
<proteinExistence type="inferred from homology"/>
<dbReference type="Gene3D" id="1.20.1560.10">
    <property type="entry name" value="ABC transporter type 1, transmembrane domain"/>
    <property type="match status" value="1"/>
</dbReference>
<dbReference type="SUPFAM" id="SSF90123">
    <property type="entry name" value="ABC transporter transmembrane region"/>
    <property type="match status" value="1"/>
</dbReference>
<keyword evidence="6 8" id="KW-1133">Transmembrane helix</keyword>
<gene>
    <name evidence="11" type="ORF">JNB71_22915</name>
</gene>
<reference evidence="11 12" key="1">
    <citation type="journal article" date="2021" name="MBio">
        <title>Poor Competitiveness of Bradyrhizobium in Pigeon Pea Root Colonization in Indian Soils.</title>
        <authorList>
            <person name="Chalasani D."/>
            <person name="Basu A."/>
            <person name="Pullabhotla S.V.S.R.N."/>
            <person name="Jorrin B."/>
            <person name="Neal A.L."/>
            <person name="Poole P.S."/>
            <person name="Podile A.R."/>
            <person name="Tkacz A."/>
        </authorList>
    </citation>
    <scope>NUCLEOTIDE SEQUENCE [LARGE SCALE GENOMIC DNA]</scope>
    <source>
        <strain evidence="11 12">HU44</strain>
    </source>
</reference>
<evidence type="ECO:0000259" key="10">
    <source>
        <dbReference type="PROSITE" id="PS50929"/>
    </source>
</evidence>
<dbReference type="InterPro" id="IPR003439">
    <property type="entry name" value="ABC_transporter-like_ATP-bd"/>
</dbReference>
<dbReference type="InterPro" id="IPR039421">
    <property type="entry name" value="Type_1_exporter"/>
</dbReference>
<protein>
    <submittedName>
        <fullName evidence="11">Peptidase domain-containing ABC transporter</fullName>
    </submittedName>
</protein>
<accession>A0ABS7HIU7</accession>
<evidence type="ECO:0000259" key="9">
    <source>
        <dbReference type="PROSITE" id="PS50893"/>
    </source>
</evidence>
<feature type="transmembrane region" description="Helical" evidence="8">
    <location>
        <begin position="134"/>
        <end position="157"/>
    </location>
</feature>
<feature type="transmembrane region" description="Helical" evidence="8">
    <location>
        <begin position="249"/>
        <end position="271"/>
    </location>
</feature>
<dbReference type="SUPFAM" id="SSF52540">
    <property type="entry name" value="P-loop containing nucleoside triphosphate hydrolases"/>
    <property type="match status" value="1"/>
</dbReference>
<feature type="domain" description="ABC transmembrane type-1" evidence="10">
    <location>
        <begin position="27"/>
        <end position="306"/>
    </location>
</feature>
<dbReference type="Proteomes" id="UP000757604">
    <property type="component" value="Unassembled WGS sequence"/>
</dbReference>
<dbReference type="Pfam" id="PF00664">
    <property type="entry name" value="ABC_membrane"/>
    <property type="match status" value="1"/>
</dbReference>
<dbReference type="RefSeq" id="WP_220374089.1">
    <property type="nucleotide sequence ID" value="NZ_JAEUAO010000007.1"/>
</dbReference>
<feature type="domain" description="ABC transporter" evidence="9">
    <location>
        <begin position="339"/>
        <end position="562"/>
    </location>
</feature>
<dbReference type="InterPro" id="IPR003593">
    <property type="entry name" value="AAA+_ATPase"/>
</dbReference>
<keyword evidence="5" id="KW-0067">ATP-binding</keyword>
<dbReference type="InterPro" id="IPR036640">
    <property type="entry name" value="ABC1_TM_sf"/>
</dbReference>
<comment type="similarity">
    <text evidence="2">Belongs to the ABC transporter superfamily.</text>
</comment>
<organism evidence="11 12">
    <name type="scientific">Rhizobium herbae</name>
    <dbReference type="NCBI Taxonomy" id="508661"/>
    <lineage>
        <taxon>Bacteria</taxon>
        <taxon>Pseudomonadati</taxon>
        <taxon>Pseudomonadota</taxon>
        <taxon>Alphaproteobacteria</taxon>
        <taxon>Hyphomicrobiales</taxon>
        <taxon>Rhizobiaceae</taxon>
        <taxon>Rhizobium/Agrobacterium group</taxon>
        <taxon>Rhizobium</taxon>
    </lineage>
</organism>
<feature type="transmembrane region" description="Helical" evidence="8">
    <location>
        <begin position="20"/>
        <end position="40"/>
    </location>
</feature>
<evidence type="ECO:0000256" key="1">
    <source>
        <dbReference type="ARBA" id="ARBA00004651"/>
    </source>
</evidence>
<dbReference type="PANTHER" id="PTHR43394">
    <property type="entry name" value="ATP-DEPENDENT PERMEASE MDL1, MITOCHONDRIAL"/>
    <property type="match status" value="1"/>
</dbReference>
<feature type="transmembrane region" description="Helical" evidence="8">
    <location>
        <begin position="61"/>
        <end position="85"/>
    </location>
</feature>
<feature type="transmembrane region" description="Helical" evidence="8">
    <location>
        <begin position="163"/>
        <end position="185"/>
    </location>
</feature>
<dbReference type="Pfam" id="PF00005">
    <property type="entry name" value="ABC_tran"/>
    <property type="match status" value="1"/>
</dbReference>
<evidence type="ECO:0000256" key="8">
    <source>
        <dbReference type="SAM" id="Phobius"/>
    </source>
</evidence>
<evidence type="ECO:0000256" key="3">
    <source>
        <dbReference type="ARBA" id="ARBA00022692"/>
    </source>
</evidence>
<dbReference type="InterPro" id="IPR011527">
    <property type="entry name" value="ABC1_TM_dom"/>
</dbReference>
<keyword evidence="3 8" id="KW-0812">Transmembrane</keyword>
<dbReference type="PROSITE" id="PS50929">
    <property type="entry name" value="ABC_TM1F"/>
    <property type="match status" value="1"/>
</dbReference>
<comment type="caution">
    <text evidence="11">The sequence shown here is derived from an EMBL/GenBank/DDBJ whole genome shotgun (WGS) entry which is preliminary data.</text>
</comment>
<evidence type="ECO:0000313" key="12">
    <source>
        <dbReference type="Proteomes" id="UP000757604"/>
    </source>
</evidence>
<dbReference type="Gene3D" id="3.40.50.300">
    <property type="entry name" value="P-loop containing nucleotide triphosphate hydrolases"/>
    <property type="match status" value="1"/>
</dbReference>
<evidence type="ECO:0000256" key="7">
    <source>
        <dbReference type="ARBA" id="ARBA00023136"/>
    </source>
</evidence>
<dbReference type="InterPro" id="IPR017871">
    <property type="entry name" value="ABC_transporter-like_CS"/>
</dbReference>